<reference evidence="1 2" key="2">
    <citation type="submission" date="2009-02" db="EMBL/GenBank/DDBJ databases">
        <title>Draft genome sequence of Clostridium methylpentosum (DSM 5476).</title>
        <authorList>
            <person name="Sudarsanam P."/>
            <person name="Ley R."/>
            <person name="Guruge J."/>
            <person name="Turnbaugh P.J."/>
            <person name="Mahowald M."/>
            <person name="Liep D."/>
            <person name="Gordon J."/>
        </authorList>
    </citation>
    <scope>NUCLEOTIDE SEQUENCE [LARGE SCALE GENOMIC DNA]</scope>
    <source>
        <strain evidence="1 2">DSM 5476</strain>
    </source>
</reference>
<keyword evidence="2" id="KW-1185">Reference proteome</keyword>
<dbReference type="HOGENOM" id="CLU_3042054_0_0_9"/>
<evidence type="ECO:0000313" key="2">
    <source>
        <dbReference type="Proteomes" id="UP000003340"/>
    </source>
</evidence>
<sequence>MFLYFTVVDALRFFSDSGSELLETSPLAIPRTFELRSFGMGAIQKFSGFLRDFF</sequence>
<comment type="caution">
    <text evidence="1">The sequence shown here is derived from an EMBL/GenBank/DDBJ whole genome shotgun (WGS) entry which is preliminary data.</text>
</comment>
<reference evidence="1 2" key="1">
    <citation type="submission" date="2009-01" db="EMBL/GenBank/DDBJ databases">
        <authorList>
            <person name="Fulton L."/>
            <person name="Clifton S."/>
            <person name="Fulton B."/>
            <person name="Xu J."/>
            <person name="Minx P."/>
            <person name="Pepin K.H."/>
            <person name="Johnson M."/>
            <person name="Bhonagiri V."/>
            <person name="Nash W.E."/>
            <person name="Mardis E.R."/>
            <person name="Wilson R.K."/>
        </authorList>
    </citation>
    <scope>NUCLEOTIDE SEQUENCE [LARGE SCALE GENOMIC DNA]</scope>
    <source>
        <strain evidence="1 2">DSM 5476</strain>
    </source>
</reference>
<dbReference type="AlphaFoldDB" id="C0EA12"/>
<protein>
    <submittedName>
        <fullName evidence="1">Uncharacterized protein</fullName>
    </submittedName>
</protein>
<dbReference type="STRING" id="537013.CLOSTMETH_00666"/>
<name>C0EA12_9FIRM</name>
<proteinExistence type="predicted"/>
<dbReference type="Proteomes" id="UP000003340">
    <property type="component" value="Unassembled WGS sequence"/>
</dbReference>
<organism evidence="1 2">
    <name type="scientific">[Clostridium] methylpentosum DSM 5476</name>
    <dbReference type="NCBI Taxonomy" id="537013"/>
    <lineage>
        <taxon>Bacteria</taxon>
        <taxon>Bacillati</taxon>
        <taxon>Bacillota</taxon>
        <taxon>Clostridia</taxon>
        <taxon>Eubacteriales</taxon>
        <taxon>Oscillospiraceae</taxon>
        <taxon>Oscillospiraceae incertae sedis</taxon>
    </lineage>
</organism>
<accession>C0EA12</accession>
<gene>
    <name evidence="1" type="ORF">CLOSTMETH_00666</name>
</gene>
<dbReference type="EMBL" id="ACEC01000026">
    <property type="protein sequence ID" value="EEG31631.1"/>
    <property type="molecule type" value="Genomic_DNA"/>
</dbReference>
<evidence type="ECO:0000313" key="1">
    <source>
        <dbReference type="EMBL" id="EEG31631.1"/>
    </source>
</evidence>